<dbReference type="PANTHER" id="PTHR43557:SF2">
    <property type="entry name" value="RIESKE DOMAIN-CONTAINING PROTEIN-RELATED"/>
    <property type="match status" value="1"/>
</dbReference>
<organism evidence="10 11">
    <name type="scientific">Paraburkholderia acidicola</name>
    <dbReference type="NCBI Taxonomy" id="1912599"/>
    <lineage>
        <taxon>Bacteria</taxon>
        <taxon>Pseudomonadati</taxon>
        <taxon>Pseudomonadota</taxon>
        <taxon>Betaproteobacteria</taxon>
        <taxon>Burkholderiales</taxon>
        <taxon>Burkholderiaceae</taxon>
        <taxon>Paraburkholderia</taxon>
    </lineage>
</organism>
<evidence type="ECO:0000313" key="11">
    <source>
        <dbReference type="Proteomes" id="UP001469089"/>
    </source>
</evidence>
<evidence type="ECO:0000256" key="6">
    <source>
        <dbReference type="ARBA" id="ARBA00023002"/>
    </source>
</evidence>
<dbReference type="SUPFAM" id="SSF50022">
    <property type="entry name" value="ISP domain"/>
    <property type="match status" value="1"/>
</dbReference>
<dbReference type="SUPFAM" id="SSF55424">
    <property type="entry name" value="FAD/NAD-linked reductases, dimerisation (C-terminal) domain"/>
    <property type="match status" value="1"/>
</dbReference>
<dbReference type="Gene3D" id="3.50.50.60">
    <property type="entry name" value="FAD/NAD(P)-binding domain"/>
    <property type="match status" value="2"/>
</dbReference>
<dbReference type="Pfam" id="PF07992">
    <property type="entry name" value="Pyr_redox_2"/>
    <property type="match status" value="1"/>
</dbReference>
<evidence type="ECO:0000259" key="9">
    <source>
        <dbReference type="PROSITE" id="PS51296"/>
    </source>
</evidence>
<keyword evidence="10" id="KW-0614">Plasmid</keyword>
<evidence type="ECO:0000256" key="2">
    <source>
        <dbReference type="ARBA" id="ARBA00022630"/>
    </source>
</evidence>
<keyword evidence="11" id="KW-1185">Reference proteome</keyword>
<evidence type="ECO:0000256" key="8">
    <source>
        <dbReference type="ARBA" id="ARBA00023014"/>
    </source>
</evidence>
<dbReference type="InterPro" id="IPR023753">
    <property type="entry name" value="FAD/NAD-binding_dom"/>
</dbReference>
<name>A0ABV1LYK0_9BURK</name>
<reference evidence="10 11" key="1">
    <citation type="journal article" date="2024" name="Chem. Sci.">
        <title>Discovery of a lagriamide polyketide by integrated genome mining, isotopic labeling, and untargeted metabolomics.</title>
        <authorList>
            <person name="Fergusson C.H."/>
            <person name="Saulog J."/>
            <person name="Paulo B.S."/>
            <person name="Wilson D.M."/>
            <person name="Liu D.Y."/>
            <person name="Morehouse N.J."/>
            <person name="Waterworth S."/>
            <person name="Barkei J."/>
            <person name="Gray C.A."/>
            <person name="Kwan J.C."/>
            <person name="Eustaquio A.S."/>
            <person name="Linington R.G."/>
        </authorList>
    </citation>
    <scope>NUCLEOTIDE SEQUENCE [LARGE SCALE GENOMIC DNA]</scope>
    <source>
        <strain evidence="10 11">RL17-338-BIF-B</strain>
    </source>
</reference>
<keyword evidence="5" id="KW-0274">FAD</keyword>
<keyword evidence="7" id="KW-0408">Iron</keyword>
<dbReference type="SUPFAM" id="SSF51905">
    <property type="entry name" value="FAD/NAD(P)-binding domain"/>
    <property type="match status" value="1"/>
</dbReference>
<evidence type="ECO:0000256" key="7">
    <source>
        <dbReference type="ARBA" id="ARBA00023004"/>
    </source>
</evidence>
<evidence type="ECO:0000256" key="5">
    <source>
        <dbReference type="ARBA" id="ARBA00022827"/>
    </source>
</evidence>
<dbReference type="InterPro" id="IPR036922">
    <property type="entry name" value="Rieske_2Fe-2S_sf"/>
</dbReference>
<evidence type="ECO:0000256" key="1">
    <source>
        <dbReference type="ARBA" id="ARBA00001974"/>
    </source>
</evidence>
<dbReference type="InterPro" id="IPR036188">
    <property type="entry name" value="FAD/NAD-bd_sf"/>
</dbReference>
<protein>
    <submittedName>
        <fullName evidence="10">FAD-dependent oxidoreductase</fullName>
    </submittedName>
</protein>
<keyword evidence="4" id="KW-0479">Metal-binding</keyword>
<dbReference type="RefSeq" id="WP_349546002.1">
    <property type="nucleotide sequence ID" value="NZ_JAOALG010000003.1"/>
</dbReference>
<dbReference type="InterPro" id="IPR050446">
    <property type="entry name" value="FAD-oxidoreductase/Apoptosis"/>
</dbReference>
<keyword evidence="2" id="KW-0285">Flavoprotein</keyword>
<keyword evidence="3" id="KW-0001">2Fe-2S</keyword>
<dbReference type="EMBL" id="JAOALG010000003">
    <property type="protein sequence ID" value="MEQ5844405.1"/>
    <property type="molecule type" value="Genomic_DNA"/>
</dbReference>
<comment type="cofactor">
    <cofactor evidence="1">
        <name>FAD</name>
        <dbReference type="ChEBI" id="CHEBI:57692"/>
    </cofactor>
</comment>
<keyword evidence="6" id="KW-0560">Oxidoreductase</keyword>
<dbReference type="Pfam" id="PF00355">
    <property type="entry name" value="Rieske"/>
    <property type="match status" value="1"/>
</dbReference>
<dbReference type="Gene3D" id="2.102.10.10">
    <property type="entry name" value="Rieske [2Fe-2S] iron-sulphur domain"/>
    <property type="match status" value="1"/>
</dbReference>
<geneLocation type="plasmid" evidence="10">
    <name>pl1</name>
</geneLocation>
<dbReference type="InterPro" id="IPR017941">
    <property type="entry name" value="Rieske_2Fe-2S"/>
</dbReference>
<gene>
    <name evidence="10" type="ORF">N0A02_33665</name>
</gene>
<evidence type="ECO:0000256" key="3">
    <source>
        <dbReference type="ARBA" id="ARBA00022714"/>
    </source>
</evidence>
<dbReference type="InterPro" id="IPR016156">
    <property type="entry name" value="FAD/NAD-linked_Rdtase_dimer_sf"/>
</dbReference>
<accession>A0ABV1LYK0</accession>
<feature type="domain" description="Rieske" evidence="9">
    <location>
        <begin position="8"/>
        <end position="103"/>
    </location>
</feature>
<comment type="caution">
    <text evidence="10">The sequence shown here is derived from an EMBL/GenBank/DDBJ whole genome shotgun (WGS) entry which is preliminary data.</text>
</comment>
<dbReference type="Gene3D" id="3.30.390.30">
    <property type="match status" value="1"/>
</dbReference>
<sequence length="527" mass="56391">MSDSSPMQTIARLTDLHEGVPTRVNVDKTPVLLIRRGSEVRAFGADCPHAGAPLEKGALCRGKLVCPWHKGTFDADSGALLEPPALQGLTRYAISLDGDEVRIRLAAGDPTPAGSVGATGSRAGDTLAIVGGGAAGASACASLREFGFAGRLVLVDAETDKPYDRTALSKFVPAGELSTDDVYPLLPEGFFDQHHVERIRGAVTMLDSKKRTIAIDGAQTLSYDTALLAPGSVPKIPQIRGLGEPPVDARVVFLRNLGDARRLDWLAAAGGRAVVIGSSSIGLEVAAALRKRKLRVTVVSPDPIPFATQFGDAIGAHFRALHERNGTTLRMRAKVTAIKPDDPLHVQFDDGSVLGCDFVVIGAGVRPATDRISGVKWNEDGGIDVDASMRVTDALYAAGDIAAFQLTPDSRRIRIEHWRVAQQQGRIAARAMLGLGSDSDHSARLVPFFWTFHYGKRFDYLGHARAGDWDEAMTTGSLDDDDFITLFVRNGTVQAVLACNRERASARLAEALHDPLTVDAARRLIDD</sequence>
<evidence type="ECO:0000313" key="10">
    <source>
        <dbReference type="EMBL" id="MEQ5844405.1"/>
    </source>
</evidence>
<dbReference type="PRINTS" id="PR00411">
    <property type="entry name" value="PNDRDTASEI"/>
</dbReference>
<evidence type="ECO:0000256" key="4">
    <source>
        <dbReference type="ARBA" id="ARBA00022723"/>
    </source>
</evidence>
<dbReference type="PROSITE" id="PS51296">
    <property type="entry name" value="RIESKE"/>
    <property type="match status" value="1"/>
</dbReference>
<dbReference type="PANTHER" id="PTHR43557">
    <property type="entry name" value="APOPTOSIS-INDUCING FACTOR 1"/>
    <property type="match status" value="1"/>
</dbReference>
<dbReference type="Proteomes" id="UP001469089">
    <property type="component" value="Unassembled WGS sequence"/>
</dbReference>
<proteinExistence type="predicted"/>
<dbReference type="PRINTS" id="PR00368">
    <property type="entry name" value="FADPNR"/>
</dbReference>
<keyword evidence="8" id="KW-0411">Iron-sulfur</keyword>